<evidence type="ECO:0000313" key="2">
    <source>
        <dbReference type="EMBL" id="KAG7394850.1"/>
    </source>
</evidence>
<feature type="region of interest" description="Disordered" evidence="1">
    <location>
        <begin position="27"/>
        <end position="67"/>
    </location>
</feature>
<evidence type="ECO:0000313" key="3">
    <source>
        <dbReference type="Proteomes" id="UP000693981"/>
    </source>
</evidence>
<feature type="compositionally biased region" description="Low complexity" evidence="1">
    <location>
        <begin position="27"/>
        <end position="44"/>
    </location>
</feature>
<gene>
    <name evidence="2" type="ORF">PHYBOEH_004586</name>
</gene>
<feature type="compositionally biased region" description="Basic residues" evidence="1">
    <location>
        <begin position="47"/>
        <end position="56"/>
    </location>
</feature>
<protein>
    <submittedName>
        <fullName evidence="2">Uncharacterized protein</fullName>
    </submittedName>
</protein>
<dbReference type="AlphaFoldDB" id="A0A8T1WSX1"/>
<reference evidence="2" key="1">
    <citation type="submission" date="2021-02" db="EMBL/GenBank/DDBJ databases">
        <authorList>
            <person name="Palmer J.M."/>
        </authorList>
    </citation>
    <scope>NUCLEOTIDE SEQUENCE</scope>
    <source>
        <strain evidence="2">SCRP23</strain>
    </source>
</reference>
<dbReference type="EMBL" id="JAGDFL010000240">
    <property type="protein sequence ID" value="KAG7394850.1"/>
    <property type="molecule type" value="Genomic_DNA"/>
</dbReference>
<name>A0A8T1WSX1_9STRA</name>
<feature type="region of interest" description="Disordered" evidence="1">
    <location>
        <begin position="107"/>
        <end position="132"/>
    </location>
</feature>
<keyword evidence="3" id="KW-1185">Reference proteome</keyword>
<sequence length="286" mass="33115">MALPAIREHAKMQQTLSVNSVAVSSPCAALPRAPSLSPSSSSDKSSVKSKKPKRVQQKNYNPSLHLKDEVTPIRRRFHSSDIILRGSGGLAKFKNLQENRWIKDRKTYKESGDNNNFSENSEEEYEPEPPLDSAELARLRRRTFSENFTKSSRVPSSFYQREPAFHAVEEFQELYRDDWEEECKSEDELVVDRMLRQLDEEMEDEVPLETGRQQDDYFDGSWVSQSSAMEWTPGNHSVESDGQNLEKLHNLQKLYQEGFITVTEYKDRRVQLVDELSEADQSRFQV</sequence>
<organism evidence="2 3">
    <name type="scientific">Phytophthora boehmeriae</name>
    <dbReference type="NCBI Taxonomy" id="109152"/>
    <lineage>
        <taxon>Eukaryota</taxon>
        <taxon>Sar</taxon>
        <taxon>Stramenopiles</taxon>
        <taxon>Oomycota</taxon>
        <taxon>Peronosporomycetes</taxon>
        <taxon>Peronosporales</taxon>
        <taxon>Peronosporaceae</taxon>
        <taxon>Phytophthora</taxon>
    </lineage>
</organism>
<feature type="compositionally biased region" description="Acidic residues" evidence="1">
    <location>
        <begin position="120"/>
        <end position="129"/>
    </location>
</feature>
<dbReference type="OrthoDB" id="10621610at2759"/>
<dbReference type="Proteomes" id="UP000693981">
    <property type="component" value="Unassembled WGS sequence"/>
</dbReference>
<comment type="caution">
    <text evidence="2">The sequence shown here is derived from an EMBL/GenBank/DDBJ whole genome shotgun (WGS) entry which is preliminary data.</text>
</comment>
<accession>A0A8T1WSX1</accession>
<evidence type="ECO:0000256" key="1">
    <source>
        <dbReference type="SAM" id="MobiDB-lite"/>
    </source>
</evidence>
<proteinExistence type="predicted"/>